<evidence type="ECO:0000313" key="1">
    <source>
        <dbReference type="EMBL" id="TCC88313.1"/>
    </source>
</evidence>
<keyword evidence="2" id="KW-1185">Reference proteome</keyword>
<evidence type="ECO:0000313" key="2">
    <source>
        <dbReference type="Proteomes" id="UP000291117"/>
    </source>
</evidence>
<comment type="caution">
    <text evidence="1">The sequence shown here is derived from an EMBL/GenBank/DDBJ whole genome shotgun (WGS) entry which is preliminary data.</text>
</comment>
<dbReference type="EMBL" id="SJSM01000021">
    <property type="protein sequence ID" value="TCC88313.1"/>
    <property type="molecule type" value="Genomic_DNA"/>
</dbReference>
<dbReference type="AlphaFoldDB" id="A0A4R0MNY6"/>
<accession>A0A4R0MNY6</accession>
<dbReference type="Proteomes" id="UP000291117">
    <property type="component" value="Unassembled WGS sequence"/>
</dbReference>
<dbReference type="RefSeq" id="WP_131611345.1">
    <property type="nucleotide sequence ID" value="NZ_SJSM01000021.1"/>
</dbReference>
<proteinExistence type="predicted"/>
<reference evidence="1 2" key="1">
    <citation type="submission" date="2019-02" db="EMBL/GenBank/DDBJ databases">
        <title>Pedobacter sp. RP-3-8 sp. nov., isolated from Arctic soil.</title>
        <authorList>
            <person name="Dahal R.H."/>
        </authorList>
    </citation>
    <scope>NUCLEOTIDE SEQUENCE [LARGE SCALE GENOMIC DNA]</scope>
    <source>
        <strain evidence="1 2">RP-3-8</strain>
    </source>
</reference>
<dbReference type="OrthoDB" id="775992at2"/>
<gene>
    <name evidence="1" type="ORF">EZ444_21870</name>
</gene>
<organism evidence="1 2">
    <name type="scientific">Pedobacter hiemivivus</name>
    <dbReference type="NCBI Taxonomy" id="2530454"/>
    <lineage>
        <taxon>Bacteria</taxon>
        <taxon>Pseudomonadati</taxon>
        <taxon>Bacteroidota</taxon>
        <taxon>Sphingobacteriia</taxon>
        <taxon>Sphingobacteriales</taxon>
        <taxon>Sphingobacteriaceae</taxon>
        <taxon>Pedobacter</taxon>
    </lineage>
</organism>
<protein>
    <submittedName>
        <fullName evidence="1">Uncharacterized protein</fullName>
    </submittedName>
</protein>
<sequence>MELNHDENNGCLYFILEPNAETNIPVHVVFDDAFAAKAYFNRFRTFSDAQILECRLNPGFYTDITRDCYFIQLERNSDVYVISLANDLQRSELAIKEHYFFEGDKICIYLMAPCEEDAVIAAHKIRDKAIANSEFVNKPSLGQILGRV</sequence>
<name>A0A4R0MNY6_9SPHI</name>